<feature type="coiled-coil region" evidence="2">
    <location>
        <begin position="166"/>
        <end position="275"/>
    </location>
</feature>
<reference evidence="3 4" key="1">
    <citation type="journal article" date="2013" name="Genome Announc.">
        <title>Draft Genome Sequence of an Alphaproteobacterium, Caenispirillum salinarum AK4(T), Isolated from a Solar Saltern.</title>
        <authorList>
            <person name="Khatri I."/>
            <person name="Singh A."/>
            <person name="Korpole S."/>
            <person name="Pinnaka A.K."/>
            <person name="Subramanian S."/>
        </authorList>
    </citation>
    <scope>NUCLEOTIDE SEQUENCE [LARGE SCALE GENOMIC DNA]</scope>
    <source>
        <strain evidence="3 4">AK4</strain>
    </source>
</reference>
<proteinExistence type="inferred from homology"/>
<evidence type="ECO:0000313" key="3">
    <source>
        <dbReference type="EMBL" id="EKV32273.1"/>
    </source>
</evidence>
<dbReference type="Pfam" id="PF10087">
    <property type="entry name" value="DUF2325"/>
    <property type="match status" value="1"/>
</dbReference>
<name>K9HPS2_9PROT</name>
<dbReference type="Proteomes" id="UP000009881">
    <property type="component" value="Unassembled WGS sequence"/>
</dbReference>
<keyword evidence="4" id="KW-1185">Reference proteome</keyword>
<evidence type="ECO:0000256" key="1">
    <source>
        <dbReference type="ARBA" id="ARBA00007189"/>
    </source>
</evidence>
<dbReference type="eggNOG" id="COG3206">
    <property type="taxonomic scope" value="Bacteria"/>
</dbReference>
<organism evidence="3 4">
    <name type="scientific">Caenispirillum salinarum AK4</name>
    <dbReference type="NCBI Taxonomy" id="1238182"/>
    <lineage>
        <taxon>Bacteria</taxon>
        <taxon>Pseudomonadati</taxon>
        <taxon>Pseudomonadota</taxon>
        <taxon>Alphaproteobacteria</taxon>
        <taxon>Rhodospirillales</taxon>
        <taxon>Novispirillaceae</taxon>
        <taxon>Caenispirillum</taxon>
    </lineage>
</organism>
<dbReference type="Gene3D" id="1.10.287.1490">
    <property type="match status" value="1"/>
</dbReference>
<keyword evidence="2" id="KW-0175">Coiled coil</keyword>
<evidence type="ECO:0000313" key="4">
    <source>
        <dbReference type="Proteomes" id="UP000009881"/>
    </source>
</evidence>
<evidence type="ECO:0000256" key="2">
    <source>
        <dbReference type="SAM" id="Coils"/>
    </source>
</evidence>
<sequence>MLSRSPILPEDFTPPPVPAAPQRRRRMDQIPGKWHCSIIGTCLPLAELRKIAVKARFNLPRDASDYRIHGAVVHHCAEHKVLSRLVTKALDKRFPAHIARFSRAATEDELTELWQSHCDSGDVPGAYWALMSHPVDCQALRERAYGEVHMLSHLSGASQRVDMRRLAELERALASRAGEVEALTAERTRWRETETRLRHDVAALDLHRRRAEQLEARVAELESGRALAEMRAALDAARAEANERALGITRRDERIAALEEELTGLRADTARLRSRAADLELTLCESSGCPRLGGTTDAAPPLDLCRRRILYVGGMTRAVAHMRDLVTRHNGEFLHHDGGLEDGCARLASALSQADAVLCPVTCVSHNAIDTIKRDCRRACKAFLPLPSHSVSALERALRVVGRQQTSPAEA</sequence>
<dbReference type="InterPro" id="IPR016772">
    <property type="entry name" value="UCP020408"/>
</dbReference>
<gene>
    <name evidence="3" type="ORF">C882_2350</name>
</gene>
<dbReference type="EMBL" id="ANHY01000003">
    <property type="protein sequence ID" value="EKV32273.1"/>
    <property type="molecule type" value="Genomic_DNA"/>
</dbReference>
<dbReference type="AlphaFoldDB" id="K9HPS2"/>
<accession>K9HPS2</accession>
<comment type="caution">
    <text evidence="3">The sequence shown here is derived from an EMBL/GenBank/DDBJ whole genome shotgun (WGS) entry which is preliminary data.</text>
</comment>
<comment type="similarity">
    <text evidence="1">Belongs to the UPF0751 family.</text>
</comment>
<protein>
    <recommendedName>
        <fullName evidence="5">DUF2325 domain-containing protein</fullName>
    </recommendedName>
</protein>
<dbReference type="STRING" id="1238182.C882_2350"/>
<evidence type="ECO:0008006" key="5">
    <source>
        <dbReference type="Google" id="ProtNLM"/>
    </source>
</evidence>